<dbReference type="STRING" id="1618443.UV73_C0012G0150"/>
<dbReference type="InterPro" id="IPR033910">
    <property type="entry name" value="GluRS_core"/>
</dbReference>
<dbReference type="AlphaFoldDB" id="A0A0G1DEV9"/>
<dbReference type="EMBL" id="LCFP01000012">
    <property type="protein sequence ID" value="KKS96122.1"/>
    <property type="molecule type" value="Genomic_DNA"/>
</dbReference>
<feature type="domain" description="Glutamyl/glutaminyl-tRNA synthetase class Ib catalytic" evidence="8">
    <location>
        <begin position="3"/>
        <end position="319"/>
    </location>
</feature>
<dbReference type="NCBIfam" id="TIGR00464">
    <property type="entry name" value="gltX_bact"/>
    <property type="match status" value="1"/>
</dbReference>
<dbReference type="CDD" id="cd00808">
    <property type="entry name" value="GluRS_core"/>
    <property type="match status" value="1"/>
</dbReference>
<dbReference type="InterPro" id="IPR004527">
    <property type="entry name" value="Glu-tRNA-ligase_bac/mito"/>
</dbReference>
<keyword evidence="6 7" id="KW-0030">Aminoacyl-tRNA synthetase</keyword>
<comment type="catalytic activity">
    <reaction evidence="7">
        <text>tRNA(Glu) + L-glutamate + ATP = L-glutamyl-tRNA(Glu) + AMP + diphosphate</text>
        <dbReference type="Rhea" id="RHEA:23540"/>
        <dbReference type="Rhea" id="RHEA-COMP:9663"/>
        <dbReference type="Rhea" id="RHEA-COMP:9680"/>
        <dbReference type="ChEBI" id="CHEBI:29985"/>
        <dbReference type="ChEBI" id="CHEBI:30616"/>
        <dbReference type="ChEBI" id="CHEBI:33019"/>
        <dbReference type="ChEBI" id="CHEBI:78442"/>
        <dbReference type="ChEBI" id="CHEBI:78520"/>
        <dbReference type="ChEBI" id="CHEBI:456215"/>
        <dbReference type="EC" id="6.1.1.17"/>
    </reaction>
</comment>
<comment type="subunit">
    <text evidence="7">Monomer.</text>
</comment>
<dbReference type="PATRIC" id="fig|1618443.3.peg.1475"/>
<keyword evidence="4 7" id="KW-0067">ATP-binding</keyword>
<gene>
    <name evidence="7" type="primary">gltX</name>
    <name evidence="10" type="ORF">UV73_C0012G0150</name>
</gene>
<dbReference type="GO" id="GO:0008270">
    <property type="term" value="F:zinc ion binding"/>
    <property type="evidence" value="ECO:0007669"/>
    <property type="project" value="InterPro"/>
</dbReference>
<proteinExistence type="inferred from homology"/>
<dbReference type="Proteomes" id="UP000034894">
    <property type="component" value="Unassembled WGS sequence"/>
</dbReference>
<evidence type="ECO:0000259" key="9">
    <source>
        <dbReference type="Pfam" id="PF19269"/>
    </source>
</evidence>
<dbReference type="InterPro" id="IPR020058">
    <property type="entry name" value="Glu/Gln-tRNA-synth_Ib_cat-dom"/>
</dbReference>
<keyword evidence="2 7" id="KW-0436">Ligase</keyword>
<evidence type="ECO:0000313" key="11">
    <source>
        <dbReference type="Proteomes" id="UP000034894"/>
    </source>
</evidence>
<reference evidence="10 11" key="1">
    <citation type="journal article" date="2015" name="Nature">
        <title>rRNA introns, odd ribosomes, and small enigmatic genomes across a large radiation of phyla.</title>
        <authorList>
            <person name="Brown C.T."/>
            <person name="Hug L.A."/>
            <person name="Thomas B.C."/>
            <person name="Sharon I."/>
            <person name="Castelle C.J."/>
            <person name="Singh A."/>
            <person name="Wilkins M.J."/>
            <person name="Williams K.H."/>
            <person name="Banfield J.F."/>
        </authorList>
    </citation>
    <scope>NUCLEOTIDE SEQUENCE [LARGE SCALE GENOMIC DNA]</scope>
</reference>
<evidence type="ECO:0000256" key="5">
    <source>
        <dbReference type="ARBA" id="ARBA00022917"/>
    </source>
</evidence>
<organism evidence="10 11">
    <name type="scientific">Candidatus Gottesmanbacteria bacterium GW2011_GWA2_43_14</name>
    <dbReference type="NCBI Taxonomy" id="1618443"/>
    <lineage>
        <taxon>Bacteria</taxon>
        <taxon>Candidatus Gottesmaniibacteriota</taxon>
    </lineage>
</organism>
<evidence type="ECO:0000256" key="2">
    <source>
        <dbReference type="ARBA" id="ARBA00022598"/>
    </source>
</evidence>
<dbReference type="GO" id="GO:0006424">
    <property type="term" value="P:glutamyl-tRNA aminoacylation"/>
    <property type="evidence" value="ECO:0007669"/>
    <property type="project" value="UniProtKB-UniRule"/>
</dbReference>
<dbReference type="PANTHER" id="PTHR43311">
    <property type="entry name" value="GLUTAMATE--TRNA LIGASE"/>
    <property type="match status" value="1"/>
</dbReference>
<comment type="similarity">
    <text evidence="1 7">Belongs to the class-I aminoacyl-tRNA synthetase family. Glutamate--tRNA ligase type 1 subfamily.</text>
</comment>
<keyword evidence="5 7" id="KW-0648">Protein biosynthesis</keyword>
<comment type="subcellular location">
    <subcellularLocation>
        <location evidence="7">Cytoplasm</location>
    </subcellularLocation>
</comment>
<evidence type="ECO:0000256" key="6">
    <source>
        <dbReference type="ARBA" id="ARBA00023146"/>
    </source>
</evidence>
<dbReference type="SUPFAM" id="SSF52374">
    <property type="entry name" value="Nucleotidylyl transferase"/>
    <property type="match status" value="1"/>
</dbReference>
<comment type="function">
    <text evidence="7">Catalyzes the attachment of glutamate to tRNA(Glu) in a two-step reaction: glutamate is first activated by ATP to form Glu-AMP and then transferred to the acceptor end of tRNA(Glu).</text>
</comment>
<evidence type="ECO:0000256" key="7">
    <source>
        <dbReference type="HAMAP-Rule" id="MF_00022"/>
    </source>
</evidence>
<dbReference type="Pfam" id="PF19269">
    <property type="entry name" value="Anticodon_2"/>
    <property type="match status" value="1"/>
</dbReference>
<dbReference type="SUPFAM" id="SSF48163">
    <property type="entry name" value="An anticodon-binding domain of class I aminoacyl-tRNA synthetases"/>
    <property type="match status" value="1"/>
</dbReference>
<dbReference type="Gene3D" id="1.10.10.350">
    <property type="match status" value="1"/>
</dbReference>
<dbReference type="InterPro" id="IPR049940">
    <property type="entry name" value="GluQ/Sye"/>
</dbReference>
<dbReference type="GO" id="GO:0004818">
    <property type="term" value="F:glutamate-tRNA ligase activity"/>
    <property type="evidence" value="ECO:0007669"/>
    <property type="project" value="UniProtKB-UniRule"/>
</dbReference>
<dbReference type="InterPro" id="IPR014729">
    <property type="entry name" value="Rossmann-like_a/b/a_fold"/>
</dbReference>
<comment type="caution">
    <text evidence="10">The sequence shown here is derived from an EMBL/GenBank/DDBJ whole genome shotgun (WGS) entry which is preliminary data.</text>
</comment>
<evidence type="ECO:0000313" key="10">
    <source>
        <dbReference type="EMBL" id="KKS96122.1"/>
    </source>
</evidence>
<evidence type="ECO:0000256" key="1">
    <source>
        <dbReference type="ARBA" id="ARBA00007894"/>
    </source>
</evidence>
<dbReference type="GO" id="GO:0005829">
    <property type="term" value="C:cytosol"/>
    <property type="evidence" value="ECO:0007669"/>
    <property type="project" value="TreeGrafter"/>
</dbReference>
<sequence>MTVRTRIAPSPTGEDLHIGNVYTALVNFVFARKNGGKFIVRIEDTDRSRLVKGSEKKILASLRWLGLDYDEGPDKKGPFSPYRQSERLPLYRKYVDRLVDTDKAYYCFCTEERLAEMRRVQVKKGKLPVYDKFCRQLEKNQAKQRAKGEKHVVRLKVPEKGRTSFNDLIRGEISFENRLLDDQVLLKSDGFPTYHLAVVVDDHLMKVSHVIRAEEWISSTPKHILLYRAFRWELPQFAHGPVLRNPDRSKLSKRKNPVWLSWYRKEGYFSEAILNYLALMGWSFPGGRDVFTLEEMITEFKLEDLKPVGPAFDLKKLEWLNGEYIRKSQNSKLKSRIMDFYQNELPEDIVEKSVPLIRERIKKLSDYLPLTEFLFKRPQNYELDLKSYRQLLADISAKLHGLASWQADKIGEAMVELARDKQLKNSEFFMVLRVAVSGKKISPPLNESLEILGKKEAVYRCQNF</sequence>
<evidence type="ECO:0000256" key="4">
    <source>
        <dbReference type="ARBA" id="ARBA00022840"/>
    </source>
</evidence>
<dbReference type="PROSITE" id="PS00178">
    <property type="entry name" value="AA_TRNA_LIGASE_I"/>
    <property type="match status" value="1"/>
</dbReference>
<keyword evidence="7" id="KW-0963">Cytoplasm</keyword>
<comment type="caution">
    <text evidence="7">Lacks conserved residue(s) required for the propagation of feature annotation.</text>
</comment>
<accession>A0A0G1DEV9</accession>
<dbReference type="PANTHER" id="PTHR43311:SF2">
    <property type="entry name" value="GLUTAMATE--TRNA LIGASE, MITOCHONDRIAL-RELATED"/>
    <property type="match status" value="1"/>
</dbReference>
<dbReference type="GO" id="GO:0000049">
    <property type="term" value="F:tRNA binding"/>
    <property type="evidence" value="ECO:0007669"/>
    <property type="project" value="InterPro"/>
</dbReference>
<dbReference type="Gene3D" id="3.40.50.620">
    <property type="entry name" value="HUPs"/>
    <property type="match status" value="1"/>
</dbReference>
<dbReference type="InterPro" id="IPR008925">
    <property type="entry name" value="aa_tRNA-synth_I_cd-bd_sf"/>
</dbReference>
<dbReference type="HAMAP" id="MF_00022">
    <property type="entry name" value="Glu_tRNA_synth_type1"/>
    <property type="match status" value="1"/>
</dbReference>
<dbReference type="InterPro" id="IPR020751">
    <property type="entry name" value="aa-tRNA-synth_I_codon-bd_sub2"/>
</dbReference>
<dbReference type="GO" id="GO:0005524">
    <property type="term" value="F:ATP binding"/>
    <property type="evidence" value="ECO:0007669"/>
    <property type="project" value="UniProtKB-UniRule"/>
</dbReference>
<dbReference type="FunFam" id="3.40.50.620:FF:000045">
    <property type="entry name" value="Glutamate--tRNA ligase, mitochondrial"/>
    <property type="match status" value="1"/>
</dbReference>
<evidence type="ECO:0000256" key="3">
    <source>
        <dbReference type="ARBA" id="ARBA00022741"/>
    </source>
</evidence>
<dbReference type="InterPro" id="IPR000924">
    <property type="entry name" value="Glu/Gln-tRNA-synth"/>
</dbReference>
<name>A0A0G1DEV9_9BACT</name>
<dbReference type="InterPro" id="IPR045462">
    <property type="entry name" value="aa-tRNA-synth_I_cd-bd"/>
</dbReference>
<dbReference type="InterPro" id="IPR001412">
    <property type="entry name" value="aa-tRNA-synth_I_CS"/>
</dbReference>
<protein>
    <recommendedName>
        <fullName evidence="7">Glutamate--tRNA ligase</fullName>
        <ecNumber evidence="7">6.1.1.17</ecNumber>
    </recommendedName>
    <alternativeName>
        <fullName evidence="7">Glutamyl-tRNA synthetase</fullName>
        <shortName evidence="7">GluRS</shortName>
    </alternativeName>
</protein>
<dbReference type="PRINTS" id="PR00987">
    <property type="entry name" value="TRNASYNTHGLU"/>
</dbReference>
<dbReference type="Pfam" id="PF00749">
    <property type="entry name" value="tRNA-synt_1c"/>
    <property type="match status" value="1"/>
</dbReference>
<feature type="short sequence motif" description="'KMSKS' region" evidence="7">
    <location>
        <begin position="250"/>
        <end position="254"/>
    </location>
</feature>
<feature type="domain" description="Aminoacyl-tRNA synthetase class I anticodon-binding" evidence="9">
    <location>
        <begin position="345"/>
        <end position="462"/>
    </location>
</feature>
<feature type="binding site" evidence="7">
    <location>
        <position position="253"/>
    </location>
    <ligand>
        <name>ATP</name>
        <dbReference type="ChEBI" id="CHEBI:30616"/>
    </ligand>
</feature>
<keyword evidence="3 7" id="KW-0547">Nucleotide-binding</keyword>
<dbReference type="EC" id="6.1.1.17" evidence="7"/>
<evidence type="ECO:0000259" key="8">
    <source>
        <dbReference type="Pfam" id="PF00749"/>
    </source>
</evidence>